<dbReference type="EMBL" id="LR797029">
    <property type="protein sequence ID" value="CAB4182990.1"/>
    <property type="molecule type" value="Genomic_DNA"/>
</dbReference>
<protein>
    <submittedName>
        <fullName evidence="3">Uncharacterized protein</fullName>
    </submittedName>
</protein>
<sequence>MSNTLEIETTKSSRAIEECIQSIVQLIDESHPELFFDIRDLIVLVANRSYTEGLFSCADKRTVNIDIAVKKIFDSMLYAKEIK</sequence>
<organism evidence="3">
    <name type="scientific">uncultured Caudovirales phage</name>
    <dbReference type="NCBI Taxonomy" id="2100421"/>
    <lineage>
        <taxon>Viruses</taxon>
        <taxon>Duplodnaviria</taxon>
        <taxon>Heunggongvirae</taxon>
        <taxon>Uroviricota</taxon>
        <taxon>Caudoviricetes</taxon>
        <taxon>Peduoviridae</taxon>
        <taxon>Maltschvirus</taxon>
        <taxon>Maltschvirus maltsch</taxon>
    </lineage>
</organism>
<gene>
    <name evidence="2" type="ORF">UFOVP1089_32</name>
    <name evidence="3" type="ORF">UFOVP1443_51</name>
    <name evidence="1" type="ORF">UFOVP459_53</name>
</gene>
<reference evidence="3" key="1">
    <citation type="submission" date="2020-05" db="EMBL/GenBank/DDBJ databases">
        <authorList>
            <person name="Chiriac C."/>
            <person name="Salcher M."/>
            <person name="Ghai R."/>
            <person name="Kavagutti S V."/>
        </authorList>
    </citation>
    <scope>NUCLEOTIDE SEQUENCE</scope>
</reference>
<name>A0A6J5SGA1_9CAUD</name>
<evidence type="ECO:0000313" key="1">
    <source>
        <dbReference type="EMBL" id="CAB4144703.1"/>
    </source>
</evidence>
<dbReference type="EMBL" id="LR797389">
    <property type="protein sequence ID" value="CAB4212964.1"/>
    <property type="molecule type" value="Genomic_DNA"/>
</dbReference>
<evidence type="ECO:0000313" key="3">
    <source>
        <dbReference type="EMBL" id="CAB4212964.1"/>
    </source>
</evidence>
<proteinExistence type="predicted"/>
<dbReference type="EMBL" id="LR796424">
    <property type="protein sequence ID" value="CAB4144703.1"/>
    <property type="molecule type" value="Genomic_DNA"/>
</dbReference>
<evidence type="ECO:0000313" key="2">
    <source>
        <dbReference type="EMBL" id="CAB4182990.1"/>
    </source>
</evidence>
<accession>A0A6J5SGA1</accession>